<reference evidence="1 2" key="1">
    <citation type="submission" date="2013-06" db="EMBL/GenBank/DDBJ databases">
        <title>The Genome Sequence of Acinetobacter gyllenbergii CIP 110306.</title>
        <authorList>
            <consortium name="The Broad Institute Genome Sequencing Platform"/>
            <consortium name="The Broad Institute Genome Sequencing Center for Infectious Disease"/>
            <person name="Cerqueira G."/>
            <person name="Feldgarden M."/>
            <person name="Courvalin P."/>
            <person name="Perichon B."/>
            <person name="Grillot-Courvalin C."/>
            <person name="Clermont D."/>
            <person name="Rocha E."/>
            <person name="Yoon E.-J."/>
            <person name="Nemec A."/>
            <person name="Young S.K."/>
            <person name="Zeng Q."/>
            <person name="Gargeya S."/>
            <person name="Fitzgerald M."/>
            <person name="Abouelleil A."/>
            <person name="Alvarado L."/>
            <person name="Berlin A.M."/>
            <person name="Chapman S.B."/>
            <person name="Dewar J."/>
            <person name="Goldberg J."/>
            <person name="Griggs A."/>
            <person name="Gujja S."/>
            <person name="Hansen M."/>
            <person name="Howarth C."/>
            <person name="Imamovic A."/>
            <person name="Larimer J."/>
            <person name="McCowan C."/>
            <person name="Murphy C."/>
            <person name="Pearson M."/>
            <person name="Priest M."/>
            <person name="Roberts A."/>
            <person name="Saif S."/>
            <person name="Shea T."/>
            <person name="Sykes S."/>
            <person name="Wortman J."/>
            <person name="Nusbaum C."/>
            <person name="Birren B."/>
        </authorList>
    </citation>
    <scope>NUCLEOTIDE SEQUENCE [LARGE SCALE GENOMIC DNA]</scope>
    <source>
        <strain evidence="1 2">CIP 110306</strain>
    </source>
</reference>
<comment type="caution">
    <text evidence="1">The sequence shown here is derived from an EMBL/GenBank/DDBJ whole genome shotgun (WGS) entry which is preliminary data.</text>
</comment>
<dbReference type="EMBL" id="ATGG01000048">
    <property type="protein sequence ID" value="EPF73035.1"/>
    <property type="molecule type" value="Genomic_DNA"/>
</dbReference>
<evidence type="ECO:0000313" key="1">
    <source>
        <dbReference type="EMBL" id="EPF73035.1"/>
    </source>
</evidence>
<organism evidence="1 2">
    <name type="scientific">Acinetobacter gyllenbergii CIP 110306 = MTCC 11365</name>
    <dbReference type="NCBI Taxonomy" id="1217657"/>
    <lineage>
        <taxon>Bacteria</taxon>
        <taxon>Pseudomonadati</taxon>
        <taxon>Pseudomonadota</taxon>
        <taxon>Gammaproteobacteria</taxon>
        <taxon>Moraxellales</taxon>
        <taxon>Moraxellaceae</taxon>
        <taxon>Acinetobacter</taxon>
    </lineage>
</organism>
<dbReference type="AlphaFoldDB" id="A0A829HC87"/>
<proteinExistence type="predicted"/>
<protein>
    <submittedName>
        <fullName evidence="1">Uncharacterized protein</fullName>
    </submittedName>
</protein>
<name>A0A829HC87_9GAMM</name>
<evidence type="ECO:0000313" key="2">
    <source>
        <dbReference type="Proteomes" id="UP000014523"/>
    </source>
</evidence>
<sequence>MVSQIDIYLIIREFYSFLAGVLIGQNQQAIFYTFYILETCIEKAQSSQNGKSGYSLLLIIGRHRRFYILDNLTYIQDIRRAMIPFSIGNVLDF</sequence>
<dbReference type="Proteomes" id="UP000014523">
    <property type="component" value="Unassembled WGS sequence"/>
</dbReference>
<gene>
    <name evidence="1" type="ORF">F957_03644</name>
</gene>
<keyword evidence="2" id="KW-1185">Reference proteome</keyword>
<accession>A0A829HC87</accession>